<feature type="transmembrane region" description="Helical" evidence="12">
    <location>
        <begin position="402"/>
        <end position="420"/>
    </location>
</feature>
<keyword evidence="4" id="KW-0337">GPI-anchor biosynthesis</keyword>
<comment type="function">
    <text evidence="11">Mannosyltransferase involved in glycosylphosphatidylinositol-anchor biosynthesis. Transfers the third mannose to Man2-GlcN-acyl-PI during GPI precursor assembly.</text>
</comment>
<evidence type="ECO:0000256" key="8">
    <source>
        <dbReference type="ARBA" id="ARBA00022824"/>
    </source>
</evidence>
<evidence type="ECO:0000256" key="5">
    <source>
        <dbReference type="ARBA" id="ARBA00022676"/>
    </source>
</evidence>
<keyword evidence="10 12" id="KW-0472">Membrane</keyword>
<evidence type="ECO:0000256" key="12">
    <source>
        <dbReference type="RuleBase" id="RU363075"/>
    </source>
</evidence>
<comment type="similarity">
    <text evidence="3">Belongs to the glycosyltransferase 22 family. PIGB subfamily.</text>
</comment>
<feature type="transmembrane region" description="Helical" evidence="12">
    <location>
        <begin position="308"/>
        <end position="326"/>
    </location>
</feature>
<sequence>MAAPNKATHQEGLPRSFFTHGNHVWLVLIGLLTLRLVNAFTIHTFFQPDEYFQSLEPAWQIAFGRDSGAWITWEWREQLRSSLHPMLFAAVYRAAARLCDTIQATPGMRAEVLIAAPKVLQACIAAVGDFFTWRLARKVYGLAQPASLAALVLTAISPWQWFCSVRTLSNALETTLTIVALNFWPWTWFERQHPAGPTVKDEASPAGLDIALTAAAIACILRPTNIVIWAIVALTCLYRYGDLHKTTTLSRHALICGSAVLAVSVGVDRTYYGMLTFPPLKFLYFNVVQSLSVFYGANRPDYYFTEGLPLLLTTALPFAAVGIWQAFRPEPARPALQGYEERQSRFVLLITVLVTVMTMTLISHKEVRFIYPLLPILHILAAKPLAAFFNPFPLPASRLRRSLMVLMLSVNICIAAYVSLVHQRGVIDVLHYLRHEQNARLVSSSSLEGSASSVNVTVGFFMPCHSTPWRSHLVYPEIHAWALTCEPPLNVPIQDRASYQDEADLFYAHPTSWIDNNMADRNTVLKVPSIGSRAHYSPAERREWPEYLVFFQILEPVIVKVLEDTSYRECWRGFNTQWHDDRRRQGDVVVWCLRS</sequence>
<dbReference type="PANTHER" id="PTHR22760">
    <property type="entry name" value="GLYCOSYLTRANSFERASE"/>
    <property type="match status" value="1"/>
</dbReference>
<name>A0AAV9JW70_9PEZI</name>
<keyword evidence="7 12" id="KW-0812">Transmembrane</keyword>
<evidence type="ECO:0000313" key="13">
    <source>
        <dbReference type="EMBL" id="KAK4549845.1"/>
    </source>
</evidence>
<proteinExistence type="inferred from homology"/>
<comment type="subcellular location">
    <subcellularLocation>
        <location evidence="1 12">Endoplasmic reticulum membrane</location>
        <topology evidence="1 12">Multi-pass membrane protein</topology>
    </subcellularLocation>
</comment>
<dbReference type="AlphaFoldDB" id="A0AAV9JW70"/>
<evidence type="ECO:0000313" key="14">
    <source>
        <dbReference type="Proteomes" id="UP001324427"/>
    </source>
</evidence>
<evidence type="ECO:0000256" key="3">
    <source>
        <dbReference type="ARBA" id="ARBA00006065"/>
    </source>
</evidence>
<comment type="pathway">
    <text evidence="2">Glycolipid biosynthesis; glycosylphosphatidylinositol-anchor biosynthesis.</text>
</comment>
<evidence type="ECO:0000256" key="4">
    <source>
        <dbReference type="ARBA" id="ARBA00022502"/>
    </source>
</evidence>
<evidence type="ECO:0000256" key="6">
    <source>
        <dbReference type="ARBA" id="ARBA00022679"/>
    </source>
</evidence>
<gene>
    <name evidence="13" type="ORF">LTR36_005146</name>
</gene>
<dbReference type="GO" id="GO:0000026">
    <property type="term" value="F:alpha-1,2-mannosyltransferase activity"/>
    <property type="evidence" value="ECO:0007669"/>
    <property type="project" value="TreeGrafter"/>
</dbReference>
<feature type="transmembrane region" description="Helical" evidence="12">
    <location>
        <begin position="24"/>
        <end position="46"/>
    </location>
</feature>
<keyword evidence="9 12" id="KW-1133">Transmembrane helix</keyword>
<dbReference type="Proteomes" id="UP001324427">
    <property type="component" value="Unassembled WGS sequence"/>
</dbReference>
<dbReference type="GO" id="GO:0005789">
    <property type="term" value="C:endoplasmic reticulum membrane"/>
    <property type="evidence" value="ECO:0007669"/>
    <property type="project" value="UniProtKB-SubCell"/>
</dbReference>
<evidence type="ECO:0000256" key="7">
    <source>
        <dbReference type="ARBA" id="ARBA00022692"/>
    </source>
</evidence>
<dbReference type="EC" id="2.4.1.-" evidence="12"/>
<feature type="transmembrane region" description="Helical" evidence="12">
    <location>
        <begin position="249"/>
        <end position="267"/>
    </location>
</feature>
<evidence type="ECO:0000256" key="11">
    <source>
        <dbReference type="ARBA" id="ARBA00024708"/>
    </source>
</evidence>
<feature type="transmembrane region" description="Helical" evidence="12">
    <location>
        <begin position="346"/>
        <end position="363"/>
    </location>
</feature>
<comment type="caution">
    <text evidence="13">The sequence shown here is derived from an EMBL/GenBank/DDBJ whole genome shotgun (WGS) entry which is preliminary data.</text>
</comment>
<accession>A0AAV9JW70</accession>
<evidence type="ECO:0000256" key="10">
    <source>
        <dbReference type="ARBA" id="ARBA00023136"/>
    </source>
</evidence>
<feature type="transmembrane region" description="Helical" evidence="12">
    <location>
        <begin position="369"/>
        <end position="390"/>
    </location>
</feature>
<evidence type="ECO:0000256" key="9">
    <source>
        <dbReference type="ARBA" id="ARBA00022989"/>
    </source>
</evidence>
<keyword evidence="14" id="KW-1185">Reference proteome</keyword>
<protein>
    <recommendedName>
        <fullName evidence="12">Mannosyltransferase</fullName>
        <ecNumber evidence="12">2.4.1.-</ecNumber>
    </recommendedName>
</protein>
<keyword evidence="8 12" id="KW-0256">Endoplasmic reticulum</keyword>
<reference evidence="13 14" key="1">
    <citation type="submission" date="2021-11" db="EMBL/GenBank/DDBJ databases">
        <title>Black yeast isolated from Biological Soil Crust.</title>
        <authorList>
            <person name="Kurbessoian T."/>
        </authorList>
    </citation>
    <scope>NUCLEOTIDE SEQUENCE [LARGE SCALE GENOMIC DNA]</scope>
    <source>
        <strain evidence="13 14">CCFEE 5522</strain>
    </source>
</reference>
<dbReference type="InterPro" id="IPR005599">
    <property type="entry name" value="GPI_mannosylTrfase"/>
</dbReference>
<evidence type="ECO:0000256" key="2">
    <source>
        <dbReference type="ARBA" id="ARBA00004687"/>
    </source>
</evidence>
<dbReference type="Pfam" id="PF03901">
    <property type="entry name" value="Glyco_transf_22"/>
    <property type="match status" value="1"/>
</dbReference>
<feature type="transmembrane region" description="Helical" evidence="12">
    <location>
        <begin position="139"/>
        <end position="162"/>
    </location>
</feature>
<evidence type="ECO:0000256" key="1">
    <source>
        <dbReference type="ARBA" id="ARBA00004477"/>
    </source>
</evidence>
<keyword evidence="5 12" id="KW-0328">Glycosyltransferase</keyword>
<keyword evidence="6" id="KW-0808">Transferase</keyword>
<dbReference type="PANTHER" id="PTHR22760:SF4">
    <property type="entry name" value="GPI MANNOSYLTRANSFERASE 3"/>
    <property type="match status" value="1"/>
</dbReference>
<feature type="transmembrane region" description="Helical" evidence="12">
    <location>
        <begin position="210"/>
        <end position="237"/>
    </location>
</feature>
<dbReference type="GO" id="GO:0006506">
    <property type="term" value="P:GPI anchor biosynthetic process"/>
    <property type="evidence" value="ECO:0007669"/>
    <property type="project" value="UniProtKB-KW"/>
</dbReference>
<dbReference type="EMBL" id="JAVFHQ010000003">
    <property type="protein sequence ID" value="KAK4549845.1"/>
    <property type="molecule type" value="Genomic_DNA"/>
</dbReference>
<organism evidence="13 14">
    <name type="scientific">Oleoguttula mirabilis</name>
    <dbReference type="NCBI Taxonomy" id="1507867"/>
    <lineage>
        <taxon>Eukaryota</taxon>
        <taxon>Fungi</taxon>
        <taxon>Dikarya</taxon>
        <taxon>Ascomycota</taxon>
        <taxon>Pezizomycotina</taxon>
        <taxon>Dothideomycetes</taxon>
        <taxon>Dothideomycetidae</taxon>
        <taxon>Mycosphaerellales</taxon>
        <taxon>Teratosphaeriaceae</taxon>
        <taxon>Oleoguttula</taxon>
    </lineage>
</organism>